<dbReference type="OrthoDB" id="3542681at2759"/>
<gene>
    <name evidence="3" type="ORF">GLAREA_07871</name>
</gene>
<reference evidence="3 4" key="1">
    <citation type="journal article" date="2013" name="BMC Genomics">
        <title>Genomics-driven discovery of the pneumocandin biosynthetic gene cluster in the fungus Glarea lozoyensis.</title>
        <authorList>
            <person name="Chen L."/>
            <person name="Yue Q."/>
            <person name="Zhang X."/>
            <person name="Xiang M."/>
            <person name="Wang C."/>
            <person name="Li S."/>
            <person name="Che Y."/>
            <person name="Ortiz-Lopez F.J."/>
            <person name="Bills G.F."/>
            <person name="Liu X."/>
            <person name="An Z."/>
        </authorList>
    </citation>
    <scope>NUCLEOTIDE SEQUENCE [LARGE SCALE GENOMIC DNA]</scope>
    <source>
        <strain evidence="4">ATCC 20868 / MF5171</strain>
    </source>
</reference>
<dbReference type="GeneID" id="19466923"/>
<feature type="region of interest" description="Disordered" evidence="1">
    <location>
        <begin position="200"/>
        <end position="237"/>
    </location>
</feature>
<dbReference type="GO" id="GO:0003677">
    <property type="term" value="F:DNA binding"/>
    <property type="evidence" value="ECO:0007669"/>
    <property type="project" value="UniProtKB-KW"/>
</dbReference>
<dbReference type="Proteomes" id="UP000016922">
    <property type="component" value="Unassembled WGS sequence"/>
</dbReference>
<dbReference type="PANTHER" id="PTHR47336:SF2">
    <property type="entry name" value="TRANSCRIPTION FACTOR HMS1-RELATED"/>
    <property type="match status" value="1"/>
</dbReference>
<sequence>MLGYLAKFGETGSTTRRLWASQTTLRWLFSEMLEQDREEAAAIDGVQIRRYNPFYPHLTSTETIQDRQNHEVARSSRHNDPQWVLEDDQFFDCVMAPLSSPSRTPVNLLPNSTNPFNELFGSAVSPEESPRLLSSLKDESLHSLNGYWMYNQTNPTTYSTAFWKGVLPTDLDGAPSELHGLFSDQDLIDETFSLEEETLPNWPQCSSAQGQPREDTLAAPGTTAASTSRDVSTHSGLEQTSISMRGLPALRTTTPIQASHRPVTQNDVVSETIPGSRTAHNIVEKHYRNRLNLRFSSLLQSIPQAVLGSTINSARRSDGTERKVSKSEVLALAKRAIEFLQKKLEVIEQENKSLRGATNTTEGVRNSISNAD</sequence>
<dbReference type="SUPFAM" id="SSF47459">
    <property type="entry name" value="HLH, helix-loop-helix DNA-binding domain"/>
    <property type="match status" value="1"/>
</dbReference>
<dbReference type="InterPro" id="IPR036638">
    <property type="entry name" value="HLH_DNA-bd_sf"/>
</dbReference>
<name>S3D2J5_GLAL2</name>
<dbReference type="InterPro" id="IPR011598">
    <property type="entry name" value="bHLH_dom"/>
</dbReference>
<dbReference type="PROSITE" id="PS50888">
    <property type="entry name" value="BHLH"/>
    <property type="match status" value="1"/>
</dbReference>
<evidence type="ECO:0000313" key="4">
    <source>
        <dbReference type="Proteomes" id="UP000016922"/>
    </source>
</evidence>
<dbReference type="SMART" id="SM00353">
    <property type="entry name" value="HLH"/>
    <property type="match status" value="1"/>
</dbReference>
<dbReference type="PANTHER" id="PTHR47336">
    <property type="entry name" value="TRANSCRIPTION FACTOR HMS1-RELATED"/>
    <property type="match status" value="1"/>
</dbReference>
<feature type="compositionally biased region" description="Polar residues" evidence="1">
    <location>
        <begin position="201"/>
        <end position="210"/>
    </location>
</feature>
<dbReference type="KEGG" id="glz:GLAREA_07871"/>
<dbReference type="Pfam" id="PF00010">
    <property type="entry name" value="HLH"/>
    <property type="match status" value="1"/>
</dbReference>
<evidence type="ECO:0000256" key="1">
    <source>
        <dbReference type="SAM" id="MobiDB-lite"/>
    </source>
</evidence>
<feature type="compositionally biased region" description="Polar residues" evidence="1">
    <location>
        <begin position="356"/>
        <end position="372"/>
    </location>
</feature>
<feature type="domain" description="BHLH" evidence="2">
    <location>
        <begin position="275"/>
        <end position="340"/>
    </location>
</feature>
<keyword evidence="4" id="KW-1185">Reference proteome</keyword>
<organism evidence="3 4">
    <name type="scientific">Glarea lozoyensis (strain ATCC 20868 / MF5171)</name>
    <dbReference type="NCBI Taxonomy" id="1116229"/>
    <lineage>
        <taxon>Eukaryota</taxon>
        <taxon>Fungi</taxon>
        <taxon>Dikarya</taxon>
        <taxon>Ascomycota</taxon>
        <taxon>Pezizomycotina</taxon>
        <taxon>Leotiomycetes</taxon>
        <taxon>Helotiales</taxon>
        <taxon>Helotiaceae</taxon>
        <taxon>Glarea</taxon>
    </lineage>
</organism>
<dbReference type="STRING" id="1116229.S3D2J5"/>
<keyword evidence="3" id="KW-0238">DNA-binding</keyword>
<protein>
    <submittedName>
        <fullName evidence="3">HLH, helix-loop-helix DNA-binding protein</fullName>
    </submittedName>
</protein>
<dbReference type="Gene3D" id="4.10.280.10">
    <property type="entry name" value="Helix-loop-helix DNA-binding domain"/>
    <property type="match status" value="1"/>
</dbReference>
<proteinExistence type="predicted"/>
<feature type="region of interest" description="Disordered" evidence="1">
    <location>
        <begin position="350"/>
        <end position="372"/>
    </location>
</feature>
<dbReference type="RefSeq" id="XP_008080749.1">
    <property type="nucleotide sequence ID" value="XM_008082558.1"/>
</dbReference>
<dbReference type="InterPro" id="IPR052099">
    <property type="entry name" value="Regulatory_TF_Diverse"/>
</dbReference>
<dbReference type="EMBL" id="KE145359">
    <property type="protein sequence ID" value="EPE32737.1"/>
    <property type="molecule type" value="Genomic_DNA"/>
</dbReference>
<evidence type="ECO:0000313" key="3">
    <source>
        <dbReference type="EMBL" id="EPE32737.1"/>
    </source>
</evidence>
<dbReference type="GO" id="GO:0046983">
    <property type="term" value="F:protein dimerization activity"/>
    <property type="evidence" value="ECO:0007669"/>
    <property type="project" value="InterPro"/>
</dbReference>
<feature type="compositionally biased region" description="Polar residues" evidence="1">
    <location>
        <begin position="223"/>
        <end position="237"/>
    </location>
</feature>
<evidence type="ECO:0000259" key="2">
    <source>
        <dbReference type="PROSITE" id="PS50888"/>
    </source>
</evidence>
<dbReference type="AlphaFoldDB" id="S3D2J5"/>
<accession>S3D2J5</accession>
<dbReference type="HOGENOM" id="CLU_744043_0_0_1"/>